<dbReference type="GO" id="GO:0006289">
    <property type="term" value="P:nucleotide-excision repair"/>
    <property type="evidence" value="ECO:0007669"/>
    <property type="project" value="TreeGrafter"/>
</dbReference>
<evidence type="ECO:0008006" key="4">
    <source>
        <dbReference type="Google" id="ProtNLM"/>
    </source>
</evidence>
<organism evidence="2 3">
    <name type="scientific">Brassica cretica</name>
    <name type="common">Mustard</name>
    <dbReference type="NCBI Taxonomy" id="69181"/>
    <lineage>
        <taxon>Eukaryota</taxon>
        <taxon>Viridiplantae</taxon>
        <taxon>Streptophyta</taxon>
        <taxon>Embryophyta</taxon>
        <taxon>Tracheophyta</taxon>
        <taxon>Spermatophyta</taxon>
        <taxon>Magnoliopsida</taxon>
        <taxon>eudicotyledons</taxon>
        <taxon>Gunneridae</taxon>
        <taxon>Pentapetalae</taxon>
        <taxon>rosids</taxon>
        <taxon>malvids</taxon>
        <taxon>Brassicales</taxon>
        <taxon>Brassicaceae</taxon>
        <taxon>Brassiceae</taxon>
        <taxon>Brassica</taxon>
    </lineage>
</organism>
<dbReference type="GO" id="GO:0043047">
    <property type="term" value="F:single-stranded telomeric DNA binding"/>
    <property type="evidence" value="ECO:0007669"/>
    <property type="project" value="TreeGrafter"/>
</dbReference>
<comment type="caution">
    <text evidence="2">The sequence shown here is derived from an EMBL/GenBank/DDBJ whole genome shotgun (WGS) entry which is preliminary data.</text>
</comment>
<evidence type="ECO:0000313" key="2">
    <source>
        <dbReference type="EMBL" id="KAF3522301.1"/>
    </source>
</evidence>
<protein>
    <recommendedName>
        <fullName evidence="4">DUF223 domain-containing protein</fullName>
    </recommendedName>
</protein>
<dbReference type="GO" id="GO:0007004">
    <property type="term" value="P:telomere maintenance via telomerase"/>
    <property type="evidence" value="ECO:0007669"/>
    <property type="project" value="TreeGrafter"/>
</dbReference>
<sequence>MSYNGKYTLSGDPNSKKPKGVEADSFLGPIKPIGKPGVSSGLSIGDPHSKKAKGEASVSSSSLTKPSGKTGVSSGVPNSKKSTGPIIHTAKTGVSSGVRGKAAVSSGVRGKAIVSANVGEVMSFKDVIFGPHEGEVRFRLIHFWEARNVLTKMLIGLKMLLIDEEETVIHGFIPDGRMETYLPHMKAGGVYRLNNFFGSNNKTLYRVAEPSVTITFSSTSALSVLEDSSVCFPEDRFRFHGYEEFDAAYDLKGDLYDYVGHIKLVNGQVLNDSLVLDEAEIASTRRILLHAASDFSEKFKASGRTASVILVTTLNPKRFGGALALSSMTPSRVFMDSDVQATRDYLTWLNSNLDVANRVDADVVTKTETVTIDELFFYMKYLAKISVYDNNDQAFFVLLGDAGHELTRKKASELVESYFKANESVGDDHLVPVPQALINTIGKTRKFIVKVSNHNLTGKTKSLTVTKLLTPEAPELEGDLEENVIVPDAQETLQKGVAEDGPSTGFEESDGERAADIVEAEEPKRANCG</sequence>
<dbReference type="PANTHER" id="PTHR23273">
    <property type="entry name" value="REPLICATION FACTOR A 1, RFA1"/>
    <property type="match status" value="1"/>
</dbReference>
<proteinExistence type="predicted"/>
<feature type="compositionally biased region" description="Polar residues" evidence="1">
    <location>
        <begin position="57"/>
        <end position="82"/>
    </location>
</feature>
<name>A0A8S9PRU5_BRACR</name>
<dbReference type="Proteomes" id="UP000712600">
    <property type="component" value="Unassembled WGS sequence"/>
</dbReference>
<dbReference type="PANTHER" id="PTHR23273:SF117">
    <property type="entry name" value="REPLICATION FACTOR A C-TERMINAL DOMAIN-CONTAINING PROTEIN"/>
    <property type="match status" value="1"/>
</dbReference>
<dbReference type="GO" id="GO:0003684">
    <property type="term" value="F:damaged DNA binding"/>
    <property type="evidence" value="ECO:0007669"/>
    <property type="project" value="TreeGrafter"/>
</dbReference>
<feature type="region of interest" description="Disordered" evidence="1">
    <location>
        <begin position="1"/>
        <end position="91"/>
    </location>
</feature>
<gene>
    <name evidence="2" type="ORF">F2Q69_00048950</name>
</gene>
<dbReference type="GO" id="GO:0005662">
    <property type="term" value="C:DNA replication factor A complex"/>
    <property type="evidence" value="ECO:0007669"/>
    <property type="project" value="TreeGrafter"/>
</dbReference>
<dbReference type="AlphaFoldDB" id="A0A8S9PRU5"/>
<dbReference type="GO" id="GO:0051321">
    <property type="term" value="P:meiotic cell cycle"/>
    <property type="evidence" value="ECO:0007669"/>
    <property type="project" value="TreeGrafter"/>
</dbReference>
<dbReference type="CDD" id="cd04480">
    <property type="entry name" value="RPA1_DBD_A_like"/>
    <property type="match status" value="1"/>
</dbReference>
<reference evidence="2" key="1">
    <citation type="submission" date="2019-12" db="EMBL/GenBank/DDBJ databases">
        <title>Genome sequencing and annotation of Brassica cretica.</title>
        <authorList>
            <person name="Studholme D.J."/>
            <person name="Sarris P."/>
        </authorList>
    </citation>
    <scope>NUCLEOTIDE SEQUENCE</scope>
    <source>
        <strain evidence="2">PFS-109/04</strain>
        <tissue evidence="2">Leaf</tissue>
    </source>
</reference>
<dbReference type="Gene3D" id="2.40.50.140">
    <property type="entry name" value="Nucleic acid-binding proteins"/>
    <property type="match status" value="2"/>
</dbReference>
<feature type="compositionally biased region" description="Polar residues" evidence="1">
    <location>
        <begin position="1"/>
        <end position="13"/>
    </location>
</feature>
<evidence type="ECO:0000313" key="3">
    <source>
        <dbReference type="Proteomes" id="UP000712600"/>
    </source>
</evidence>
<feature type="compositionally biased region" description="Basic and acidic residues" evidence="1">
    <location>
        <begin position="511"/>
        <end position="529"/>
    </location>
</feature>
<accession>A0A8S9PRU5</accession>
<dbReference type="EMBL" id="QGKX02001347">
    <property type="protein sequence ID" value="KAF3522301.1"/>
    <property type="molecule type" value="Genomic_DNA"/>
</dbReference>
<feature type="region of interest" description="Disordered" evidence="1">
    <location>
        <begin position="490"/>
        <end position="529"/>
    </location>
</feature>
<evidence type="ECO:0000256" key="1">
    <source>
        <dbReference type="SAM" id="MobiDB-lite"/>
    </source>
</evidence>
<dbReference type="InterPro" id="IPR012340">
    <property type="entry name" value="NA-bd_OB-fold"/>
</dbReference>
<dbReference type="GO" id="GO:0000724">
    <property type="term" value="P:double-strand break repair via homologous recombination"/>
    <property type="evidence" value="ECO:0007669"/>
    <property type="project" value="TreeGrafter"/>
</dbReference>